<keyword evidence="4" id="KW-1185">Reference proteome</keyword>
<feature type="domain" description="Baseplate protein J-like barrel" evidence="1">
    <location>
        <begin position="106"/>
        <end position="180"/>
    </location>
</feature>
<dbReference type="PANTHER" id="PTHR37829">
    <property type="entry name" value="PHAGE-LIKE ELEMENT PBSX PROTEIN XKDT"/>
    <property type="match status" value="1"/>
</dbReference>
<protein>
    <submittedName>
        <fullName evidence="3">Baseplate J/gp47 family protein</fullName>
    </submittedName>
</protein>
<dbReference type="Proteomes" id="UP001276150">
    <property type="component" value="Unassembled WGS sequence"/>
</dbReference>
<dbReference type="InterPro" id="IPR058531">
    <property type="entry name" value="Baseplate_J_M"/>
</dbReference>
<reference evidence="3 4" key="1">
    <citation type="submission" date="2022-11" db="EMBL/GenBank/DDBJ databases">
        <title>Deinococcus ZS9-10, Low Temperature and Draught-tolerating, UV-resistant Bacteria from Continental Antarctica.</title>
        <authorList>
            <person name="Cheng L."/>
        </authorList>
    </citation>
    <scope>NUCLEOTIDE SEQUENCE [LARGE SCALE GENOMIC DNA]</scope>
    <source>
        <strain evidence="3 4">ZS9-10</strain>
    </source>
</reference>
<accession>A0ABU4DVB3</accession>
<gene>
    <name evidence="3" type="ORF">ORD21_17340</name>
</gene>
<dbReference type="Pfam" id="PF26078">
    <property type="entry name" value="Baseplate_J_M"/>
    <property type="match status" value="1"/>
</dbReference>
<organism evidence="3 4">
    <name type="scientific">Deinococcus arenicola</name>
    <dbReference type="NCBI Taxonomy" id="2994950"/>
    <lineage>
        <taxon>Bacteria</taxon>
        <taxon>Thermotogati</taxon>
        <taxon>Deinococcota</taxon>
        <taxon>Deinococci</taxon>
        <taxon>Deinococcales</taxon>
        <taxon>Deinococcaceae</taxon>
        <taxon>Deinococcus</taxon>
    </lineage>
</organism>
<dbReference type="EMBL" id="JAPMIV010000059">
    <property type="protein sequence ID" value="MDV6376361.1"/>
    <property type="molecule type" value="Genomic_DNA"/>
</dbReference>
<comment type="caution">
    <text evidence="3">The sequence shown here is derived from an EMBL/GenBank/DDBJ whole genome shotgun (WGS) entry which is preliminary data.</text>
</comment>
<evidence type="ECO:0000259" key="1">
    <source>
        <dbReference type="Pfam" id="PF04865"/>
    </source>
</evidence>
<evidence type="ECO:0000259" key="2">
    <source>
        <dbReference type="Pfam" id="PF26078"/>
    </source>
</evidence>
<dbReference type="Pfam" id="PF04865">
    <property type="entry name" value="Baseplate_J"/>
    <property type="match status" value="1"/>
</dbReference>
<evidence type="ECO:0000313" key="4">
    <source>
        <dbReference type="Proteomes" id="UP001276150"/>
    </source>
</evidence>
<feature type="domain" description="Baseplate J-like central" evidence="2">
    <location>
        <begin position="209"/>
        <end position="275"/>
    </location>
</feature>
<dbReference type="PANTHER" id="PTHR37829:SF3">
    <property type="entry name" value="PROTEIN JAYE-RELATED"/>
    <property type="match status" value="1"/>
</dbReference>
<proteinExistence type="predicted"/>
<dbReference type="RefSeq" id="WP_317641721.1">
    <property type="nucleotide sequence ID" value="NZ_JAPMIV010000059.1"/>
</dbReference>
<evidence type="ECO:0000313" key="3">
    <source>
        <dbReference type="EMBL" id="MDV6376361.1"/>
    </source>
</evidence>
<dbReference type="InterPro" id="IPR052399">
    <property type="entry name" value="Phage_Baseplate_Assmbl_Protein"/>
</dbReference>
<name>A0ABU4DVB3_9DEIO</name>
<sequence>MATISELIRARGRPEVVSRMLTALGRPDLSGLPVNDWHSGGVTRTLMEISGEAIADAERTVEGLGAGGYLQTAAGDWLDELVLSQYDMTRKPSTFARGVVVLTCAATSGPYEIQPGLSLATDSGVQYSSVTGGTLLTGGTLSVEVRAEVAGSAANVPTGTVSRLITPLPGVTVTNRTGWLTQAGADRESDEALRTRARLQWPALGGGMTRAAYEYQALSAHPAVQQVMILDQHPRGQGTLDVILWGAGGLGDEVVAEVDAILQARRPLTADVRVYSAVPREFRVELTLYAPAVPTGERPRIEAEIQAGLAELQRQTGIGGTLYRAQIVEVAMLPGGVLDATLPSTLPDLRLGPIEGAVLDPQISWRERP</sequence>
<dbReference type="InterPro" id="IPR006949">
    <property type="entry name" value="Barrel_Baseplate_J-like"/>
</dbReference>